<evidence type="ECO:0000259" key="2">
    <source>
        <dbReference type="Pfam" id="PF14033"/>
    </source>
</evidence>
<dbReference type="AlphaFoldDB" id="A0A7C8PSR3"/>
<dbReference type="InterPro" id="IPR025340">
    <property type="entry name" value="DUF4246"/>
</dbReference>
<feature type="region of interest" description="Disordered" evidence="1">
    <location>
        <begin position="668"/>
        <end position="695"/>
    </location>
</feature>
<evidence type="ECO:0000313" key="3">
    <source>
        <dbReference type="EMBL" id="TGJ67311.1"/>
    </source>
</evidence>
<evidence type="ECO:0000313" key="4">
    <source>
        <dbReference type="Proteomes" id="UP000297595"/>
    </source>
</evidence>
<gene>
    <name evidence="3" type="ORF">EYR41_006447</name>
</gene>
<dbReference type="PANTHER" id="PTHR33119">
    <property type="entry name" value="IFI3P"/>
    <property type="match status" value="1"/>
</dbReference>
<name>A0A7C8PSR3_ORBOL</name>
<sequence>MFGPSPCCPGLPAHQPEFAFPIIRYPHVLEESFKFERLKSRELSIQKASIAFRELLDWTEKLEDRNFVAEWLRERLESNIEDSLRSPVWNREDITYWFGELKKYKNYIETMREKEVSVEPATDGVWKSHGLVDESLRQALIDATKTLELAIAKVPFPPTWLPSWAKTSPPPPRPPFPPPSPPTHQWAGISCLLEPSMYPIAYNKTFTFKNGEFTKISPPDRYRVKDYDHAYCWLPSELDISKDGKRTKIVSYINNLSKPEEEELFYPLLQTIFTNFIPLFDHCLAEMAEGIWHQSRCKVYRHLTKDRGDNSTDWNLKFSPHGWYRPKLYTPKLEYLETYRKLLHQFGSGENMSFDIVKWQGKINWDGDDLQKQEDQVLVANSWDLPPERMWTPPTLSSDTTLKGKRVKVFVRIAHIELIPERPEWGGGKWSLAGWINERIVANRIYCYSRENITETHLALRRKKHSLIVNSIQEIEPISVKENGAIVYTNVYESRMAPFNLVDRTKPGSLKLLVFHLCDPNADLPTTRDIIPQQPGAYEQVLRKSGLGLLPEDVFNLILQELEIPWMSTAEPRSHRSILPTNNTRLPLEESDSEDFGIGFRNSYEYHDSLSRVNLPKLQYRNQPFSRHAVIRNNSWERVNQPLLAQPPGSSPLSRAFPTGAICERYPLPPPPPPPPPANRLVSRSQRRRQASNVSQACPLDCTINHWELGWKYMPPPPPAPPFPPLSTFLSPVQIKRYEDDCNREVLPSLVRSLRSLSPGPQRGP</sequence>
<dbReference type="Pfam" id="PF14033">
    <property type="entry name" value="DUF4246"/>
    <property type="match status" value="1"/>
</dbReference>
<feature type="domain" description="DUF4246" evidence="2">
    <location>
        <begin position="94"/>
        <end position="535"/>
    </location>
</feature>
<dbReference type="InterPro" id="IPR049192">
    <property type="entry name" value="DUF4246_C"/>
</dbReference>
<dbReference type="Proteomes" id="UP000297595">
    <property type="component" value="Unassembled WGS sequence"/>
</dbReference>
<dbReference type="EMBL" id="SOZJ01000004">
    <property type="protein sequence ID" value="TGJ67311.1"/>
    <property type="molecule type" value="Genomic_DNA"/>
</dbReference>
<dbReference type="PANTHER" id="PTHR33119:SF1">
    <property type="entry name" value="FE2OG DIOXYGENASE DOMAIN-CONTAINING PROTEIN"/>
    <property type="match status" value="1"/>
</dbReference>
<accession>A0A7C8PSR3</accession>
<comment type="caution">
    <text evidence="3">The sequence shown here is derived from an EMBL/GenBank/DDBJ whole genome shotgun (WGS) entry which is preliminary data.</text>
</comment>
<proteinExistence type="predicted"/>
<protein>
    <recommendedName>
        <fullName evidence="2">DUF4246 domain-containing protein</fullName>
    </recommendedName>
</protein>
<reference evidence="3 4" key="1">
    <citation type="submission" date="2019-03" db="EMBL/GenBank/DDBJ databases">
        <title>Nematode-trapping fungi genome.</title>
        <authorList>
            <person name="Vidal-Diez De Ulzurrun G."/>
        </authorList>
    </citation>
    <scope>NUCLEOTIDE SEQUENCE [LARGE SCALE GENOMIC DNA]</scope>
    <source>
        <strain evidence="3 4">TWF154</strain>
    </source>
</reference>
<evidence type="ECO:0000256" key="1">
    <source>
        <dbReference type="SAM" id="MobiDB-lite"/>
    </source>
</evidence>
<feature type="compositionally biased region" description="Pro residues" evidence="1">
    <location>
        <begin position="668"/>
        <end position="678"/>
    </location>
</feature>
<organism evidence="3 4">
    <name type="scientific">Orbilia oligospora</name>
    <name type="common">Nematode-trapping fungus</name>
    <name type="synonym">Arthrobotrys oligospora</name>
    <dbReference type="NCBI Taxonomy" id="2813651"/>
    <lineage>
        <taxon>Eukaryota</taxon>
        <taxon>Fungi</taxon>
        <taxon>Dikarya</taxon>
        <taxon>Ascomycota</taxon>
        <taxon>Pezizomycotina</taxon>
        <taxon>Orbiliomycetes</taxon>
        <taxon>Orbiliales</taxon>
        <taxon>Orbiliaceae</taxon>
        <taxon>Orbilia</taxon>
    </lineage>
</organism>